<feature type="region of interest" description="Disordered" evidence="1">
    <location>
        <begin position="55"/>
        <end position="92"/>
    </location>
</feature>
<name>A0AA36I869_9DINO</name>
<dbReference type="AlphaFoldDB" id="A0AA36I869"/>
<gene>
    <name evidence="2" type="ORF">EVOR1521_LOCUS10156</name>
    <name evidence="3" type="ORF">EVOR1521_LOCUS10157</name>
</gene>
<comment type="caution">
    <text evidence="3">The sequence shown here is derived from an EMBL/GenBank/DDBJ whole genome shotgun (WGS) entry which is preliminary data.</text>
</comment>
<organism evidence="3 4">
    <name type="scientific">Effrenium voratum</name>
    <dbReference type="NCBI Taxonomy" id="2562239"/>
    <lineage>
        <taxon>Eukaryota</taxon>
        <taxon>Sar</taxon>
        <taxon>Alveolata</taxon>
        <taxon>Dinophyceae</taxon>
        <taxon>Suessiales</taxon>
        <taxon>Symbiodiniaceae</taxon>
        <taxon>Effrenium</taxon>
    </lineage>
</organism>
<dbReference type="EMBL" id="CAUJNA010000955">
    <property type="protein sequence ID" value="CAJ1382895.1"/>
    <property type="molecule type" value="Genomic_DNA"/>
</dbReference>
<dbReference type="EMBL" id="CAUJNA010000955">
    <property type="protein sequence ID" value="CAJ1382896.1"/>
    <property type="molecule type" value="Genomic_DNA"/>
</dbReference>
<accession>A0AA36I869</accession>
<evidence type="ECO:0000256" key="1">
    <source>
        <dbReference type="SAM" id="MobiDB-lite"/>
    </source>
</evidence>
<evidence type="ECO:0000313" key="2">
    <source>
        <dbReference type="EMBL" id="CAJ1382895.1"/>
    </source>
</evidence>
<feature type="compositionally biased region" description="Basic and acidic residues" evidence="1">
    <location>
        <begin position="55"/>
        <end position="69"/>
    </location>
</feature>
<evidence type="ECO:0000313" key="4">
    <source>
        <dbReference type="Proteomes" id="UP001178507"/>
    </source>
</evidence>
<keyword evidence="4" id="KW-1185">Reference proteome</keyword>
<protein>
    <submittedName>
        <fullName evidence="3">Uncharacterized protein</fullName>
    </submittedName>
</protein>
<proteinExistence type="predicted"/>
<sequence length="131" mass="14002">MMLTNGSSLAICRVAVMSRSQLDLQCATLPGRDVRPISSLRTNLSTSVIFASDHDSAENHSTHQLRWEGEEATPPSCKGSLSGRSEKGKQLKLRGVSRDVSASPALGKAACWTFRAAGAEAFAEWPMSPAL</sequence>
<reference evidence="3" key="1">
    <citation type="submission" date="2023-08" db="EMBL/GenBank/DDBJ databases">
        <authorList>
            <person name="Chen Y."/>
            <person name="Shah S."/>
            <person name="Dougan E. K."/>
            <person name="Thang M."/>
            <person name="Chan C."/>
        </authorList>
    </citation>
    <scope>NUCLEOTIDE SEQUENCE</scope>
</reference>
<evidence type="ECO:0000313" key="3">
    <source>
        <dbReference type="EMBL" id="CAJ1382896.1"/>
    </source>
</evidence>
<dbReference type="Proteomes" id="UP001178507">
    <property type="component" value="Unassembled WGS sequence"/>
</dbReference>